<protein>
    <submittedName>
        <fullName evidence="1">Uncharacterized protein</fullName>
    </submittedName>
</protein>
<evidence type="ECO:0000313" key="1">
    <source>
        <dbReference type="EMBL" id="MCZ0830440.1"/>
    </source>
</evidence>
<sequence length="133" mass="15459">MNNFIPVPIYPVYNTWTYPAAHYPVQQIRETMNRYSTREEVFNPERGDVDTDEHGSGYKLYRWPFLMLTQEYLVCRMFGKSSETAISGGFTTNPIGDIYAVQNFPSGPHSWVITLKNNSNRHFVLDLFLLVKV</sequence>
<dbReference type="Proteomes" id="UP001067708">
    <property type="component" value="Unassembled WGS sequence"/>
</dbReference>
<gene>
    <name evidence="1" type="ORF">O0535_06460</name>
</gene>
<evidence type="ECO:0000313" key="2">
    <source>
        <dbReference type="Proteomes" id="UP001067708"/>
    </source>
</evidence>
<reference evidence="1" key="1">
    <citation type="submission" date="2022-09" db="EMBL/GenBank/DDBJ databases">
        <title>Genome analysis and characterization of larvicidal activity of Brevibacillus strains.</title>
        <authorList>
            <person name="Patrusheva E.V."/>
            <person name="Izotova A.O."/>
            <person name="Toshchakov S.V."/>
            <person name="Sineoky S.P."/>
        </authorList>
    </citation>
    <scope>NUCLEOTIDE SEQUENCE</scope>
    <source>
        <strain evidence="1">VKPM_B-13244</strain>
    </source>
</reference>
<name>A0ABT4HUG3_9BACL</name>
<proteinExistence type="predicted"/>
<dbReference type="EMBL" id="JAPTNG010000004">
    <property type="protein sequence ID" value="MCZ0830440.1"/>
    <property type="molecule type" value="Genomic_DNA"/>
</dbReference>
<comment type="caution">
    <text evidence="1">The sequence shown here is derived from an EMBL/GenBank/DDBJ whole genome shotgun (WGS) entry which is preliminary data.</text>
</comment>
<organism evidence="1 2">
    <name type="scientific">Brevibacillus halotolerans</name>
    <dbReference type="NCBI Taxonomy" id="1507437"/>
    <lineage>
        <taxon>Bacteria</taxon>
        <taxon>Bacillati</taxon>
        <taxon>Bacillota</taxon>
        <taxon>Bacilli</taxon>
        <taxon>Bacillales</taxon>
        <taxon>Paenibacillaceae</taxon>
        <taxon>Brevibacillus</taxon>
    </lineage>
</organism>
<dbReference type="RefSeq" id="WP_031415114.1">
    <property type="nucleotide sequence ID" value="NZ_BORK01000001.1"/>
</dbReference>
<accession>A0ABT4HUG3</accession>
<keyword evidence="2" id="KW-1185">Reference proteome</keyword>